<comment type="caution">
    <text evidence="1">The sequence shown here is derived from an EMBL/GenBank/DDBJ whole genome shotgun (WGS) entry which is preliminary data.</text>
</comment>
<evidence type="ECO:0000313" key="1">
    <source>
        <dbReference type="EMBL" id="RIB22080.1"/>
    </source>
</evidence>
<protein>
    <submittedName>
        <fullName evidence="1">Uncharacterized protein</fullName>
    </submittedName>
</protein>
<gene>
    <name evidence="1" type="ORF">C2G38_2174835</name>
</gene>
<organism evidence="1 2">
    <name type="scientific">Gigaspora rosea</name>
    <dbReference type="NCBI Taxonomy" id="44941"/>
    <lineage>
        <taxon>Eukaryota</taxon>
        <taxon>Fungi</taxon>
        <taxon>Fungi incertae sedis</taxon>
        <taxon>Mucoromycota</taxon>
        <taxon>Glomeromycotina</taxon>
        <taxon>Glomeromycetes</taxon>
        <taxon>Diversisporales</taxon>
        <taxon>Gigasporaceae</taxon>
        <taxon>Gigaspora</taxon>
    </lineage>
</organism>
<accession>A0A397VHY6</accession>
<dbReference type="EMBL" id="QKWP01000325">
    <property type="protein sequence ID" value="RIB22080.1"/>
    <property type="molecule type" value="Genomic_DNA"/>
</dbReference>
<dbReference type="OrthoDB" id="25620at2759"/>
<evidence type="ECO:0000313" key="2">
    <source>
        <dbReference type="Proteomes" id="UP000266673"/>
    </source>
</evidence>
<keyword evidence="2" id="KW-1185">Reference proteome</keyword>
<proteinExistence type="predicted"/>
<reference evidence="1 2" key="1">
    <citation type="submission" date="2018-06" db="EMBL/GenBank/DDBJ databases">
        <title>Comparative genomics reveals the genomic features of Rhizophagus irregularis, R. cerebriforme, R. diaphanum and Gigaspora rosea, and their symbiotic lifestyle signature.</title>
        <authorList>
            <person name="Morin E."/>
            <person name="San Clemente H."/>
            <person name="Chen E.C.H."/>
            <person name="De La Providencia I."/>
            <person name="Hainaut M."/>
            <person name="Kuo A."/>
            <person name="Kohler A."/>
            <person name="Murat C."/>
            <person name="Tang N."/>
            <person name="Roy S."/>
            <person name="Loubradou J."/>
            <person name="Henrissat B."/>
            <person name="Grigoriev I.V."/>
            <person name="Corradi N."/>
            <person name="Roux C."/>
            <person name="Martin F.M."/>
        </authorList>
    </citation>
    <scope>NUCLEOTIDE SEQUENCE [LARGE SCALE GENOMIC DNA]</scope>
    <source>
        <strain evidence="1 2">DAOM 194757</strain>
    </source>
</reference>
<dbReference type="AlphaFoldDB" id="A0A397VHY6"/>
<name>A0A397VHY6_9GLOM</name>
<sequence>MAPDISVSSTNLPARKKISVQLPVREVKMDLLAKYFVDYVKTYLVPAIIKVNGTNELLDGYNPLVWTSNYQFKWFATTDSYEKRIRSDDTYCLLIDEFEVFQVLKD</sequence>
<dbReference type="Proteomes" id="UP000266673">
    <property type="component" value="Unassembled WGS sequence"/>
</dbReference>